<reference evidence="1 2" key="1">
    <citation type="journal article" date="2012" name="Int. J. Syst. Evol. Microbiol.">
        <title>Vibrio caribbeanicus sp. nov., isolated from the marine sponge Scleritoderma cyanea.</title>
        <authorList>
            <person name="Hoffmann M."/>
            <person name="Monday S.R."/>
            <person name="Allard M.W."/>
            <person name="Strain E.A."/>
            <person name="Whittaker P."/>
            <person name="Naum M."/>
            <person name="McCarthy P.J."/>
            <person name="Lopez J.V."/>
            <person name="Fischer M."/>
            <person name="Brown E.W."/>
        </authorList>
    </citation>
    <scope>NUCLEOTIDE SEQUENCE [LARGE SCALE GENOMIC DNA]</scope>
    <source>
        <strain evidence="1 2">LMG 20546</strain>
    </source>
</reference>
<evidence type="ECO:0000313" key="2">
    <source>
        <dbReference type="Proteomes" id="UP000004371"/>
    </source>
</evidence>
<feature type="non-terminal residue" evidence="1">
    <location>
        <position position="1"/>
    </location>
</feature>
<dbReference type="EMBL" id="AEVS01000076">
    <property type="protein sequence ID" value="EGA64939.1"/>
    <property type="molecule type" value="Genomic_DNA"/>
</dbReference>
<comment type="caution">
    <text evidence="1">The sequence shown here is derived from an EMBL/GenBank/DDBJ whole genome shotgun (WGS) entry which is preliminary data.</text>
</comment>
<dbReference type="AlphaFoldDB" id="E8LW76"/>
<organism evidence="1 2">
    <name type="scientific">Vibrio brasiliensis LMG 20546</name>
    <dbReference type="NCBI Taxonomy" id="945543"/>
    <lineage>
        <taxon>Bacteria</taxon>
        <taxon>Pseudomonadati</taxon>
        <taxon>Pseudomonadota</taxon>
        <taxon>Gammaproteobacteria</taxon>
        <taxon>Vibrionales</taxon>
        <taxon>Vibrionaceae</taxon>
        <taxon>Vibrio</taxon>
        <taxon>Vibrio oreintalis group</taxon>
    </lineage>
</organism>
<accession>E8LW76</accession>
<sequence>LKCKAKLRSFIFVLWGFNLKLRYFLTNLDIQNHLLVLFSAIKATARFYWGVSLVKM</sequence>
<gene>
    <name evidence="1" type="ORF">VIBR0546_01456</name>
</gene>
<name>E8LW76_9VIBR</name>
<evidence type="ECO:0000313" key="1">
    <source>
        <dbReference type="EMBL" id="EGA64939.1"/>
    </source>
</evidence>
<dbReference type="Proteomes" id="UP000004371">
    <property type="component" value="Unassembled WGS sequence"/>
</dbReference>
<proteinExistence type="predicted"/>
<protein>
    <submittedName>
        <fullName evidence="1">Uncharacterized protein</fullName>
    </submittedName>
</protein>
<keyword evidence="2" id="KW-1185">Reference proteome</keyword>